<accession>A0A318EQF8</accession>
<dbReference type="InterPro" id="IPR012338">
    <property type="entry name" value="Beta-lactam/transpept-like"/>
</dbReference>
<reference evidence="3 4" key="1">
    <citation type="submission" date="2018-05" db="EMBL/GenBank/DDBJ databases">
        <title>Genomic Encyclopedia of Type Strains, Phase IV (KMG-IV): sequencing the most valuable type-strain genomes for metagenomic binning, comparative biology and taxonomic classification.</title>
        <authorList>
            <person name="Goeker M."/>
        </authorList>
    </citation>
    <scope>NUCLEOTIDE SEQUENCE [LARGE SCALE GENOMIC DNA]</scope>
    <source>
        <strain evidence="3 4">DSM 28816</strain>
    </source>
</reference>
<dbReference type="SUPFAM" id="SSF56601">
    <property type="entry name" value="beta-lactamase/transpeptidase-like"/>
    <property type="match status" value="1"/>
</dbReference>
<keyword evidence="1" id="KW-0812">Transmembrane</keyword>
<dbReference type="InterPro" id="IPR001466">
    <property type="entry name" value="Beta-lactam-related"/>
</dbReference>
<organism evidence="3 4">
    <name type="scientific">Lachnotalea glycerini</name>
    <dbReference type="NCBI Taxonomy" id="1763509"/>
    <lineage>
        <taxon>Bacteria</taxon>
        <taxon>Bacillati</taxon>
        <taxon>Bacillota</taxon>
        <taxon>Clostridia</taxon>
        <taxon>Lachnospirales</taxon>
        <taxon>Lachnospiraceae</taxon>
        <taxon>Lachnotalea</taxon>
    </lineage>
</organism>
<dbReference type="PANTHER" id="PTHR46825:SF9">
    <property type="entry name" value="BETA-LACTAMASE-RELATED DOMAIN-CONTAINING PROTEIN"/>
    <property type="match status" value="1"/>
</dbReference>
<name>A0A318EQF8_9FIRM</name>
<dbReference type="Gene3D" id="3.40.710.10">
    <property type="entry name" value="DD-peptidase/beta-lactamase superfamily"/>
    <property type="match status" value="1"/>
</dbReference>
<evidence type="ECO:0000256" key="1">
    <source>
        <dbReference type="SAM" id="Phobius"/>
    </source>
</evidence>
<gene>
    <name evidence="3" type="ORF">C8E03_10658</name>
</gene>
<feature type="transmembrane region" description="Helical" evidence="1">
    <location>
        <begin position="433"/>
        <end position="462"/>
    </location>
</feature>
<evidence type="ECO:0000259" key="2">
    <source>
        <dbReference type="Pfam" id="PF00144"/>
    </source>
</evidence>
<feature type="transmembrane region" description="Helical" evidence="1">
    <location>
        <begin position="392"/>
        <end position="412"/>
    </location>
</feature>
<dbReference type="Pfam" id="PF00144">
    <property type="entry name" value="Beta-lactamase"/>
    <property type="match status" value="1"/>
</dbReference>
<comment type="caution">
    <text evidence="3">The sequence shown here is derived from an EMBL/GenBank/DDBJ whole genome shotgun (WGS) entry which is preliminary data.</text>
</comment>
<feature type="domain" description="Beta-lactamase-related" evidence="2">
    <location>
        <begin position="10"/>
        <end position="319"/>
    </location>
</feature>
<sequence length="463" mass="52079">MNNHLNLLSIDNIIQEEMKQLKIPGLAIAIVSGKDIIYLKGFGKTNESGDKVTEKTVFYIGSSSKSFTAMAIMQLIEGGVLNIDDYVFQYIPQFKCIKNGKTVTVRQLLNHTSGFSTYEGMKIFNRNPKESLSQVLKYLSSVRLSRKPGASYEYSNLNYVILGKIIEIVSGMTFDNYVVSNIFKPLEMHCSFANHQKALDYGLEKGVQPVLGLIRQTEYEFHPEIIPAGYLATCAEDMAKYLIVNLNGGCYKNSRILSEDGIRTLHTKSSKTSEHYGLGWFDYGELVHHGGSCENYHTNMMLLPSKEIGLAIMYNINDNISGALIKGNFGSGETVSYDRIQSRIINVLMQEDMVSPVIARNNEFYKKINIIFVSTFTLTTIYGLALLISSDIYLPMLLIIDFLIPILFFVSIPKVFKATWKALFRFAKGFAHILFGLLLYLILIGIMKIIVLVGFCFLPSFLS</sequence>
<keyword evidence="1" id="KW-0472">Membrane</keyword>
<evidence type="ECO:0000313" key="4">
    <source>
        <dbReference type="Proteomes" id="UP000247523"/>
    </source>
</evidence>
<dbReference type="EMBL" id="QICS01000006">
    <property type="protein sequence ID" value="PXV89410.1"/>
    <property type="molecule type" value="Genomic_DNA"/>
</dbReference>
<dbReference type="PANTHER" id="PTHR46825">
    <property type="entry name" value="D-ALANYL-D-ALANINE-CARBOXYPEPTIDASE/ENDOPEPTIDASE AMPH"/>
    <property type="match status" value="1"/>
</dbReference>
<keyword evidence="1" id="KW-1133">Transmembrane helix</keyword>
<protein>
    <submittedName>
        <fullName evidence="3">CubicO group peptidase (Beta-lactamase class C family)</fullName>
    </submittedName>
</protein>
<evidence type="ECO:0000313" key="3">
    <source>
        <dbReference type="EMBL" id="PXV89410.1"/>
    </source>
</evidence>
<dbReference type="Proteomes" id="UP000247523">
    <property type="component" value="Unassembled WGS sequence"/>
</dbReference>
<proteinExistence type="predicted"/>
<dbReference type="InterPro" id="IPR050491">
    <property type="entry name" value="AmpC-like"/>
</dbReference>
<dbReference type="AlphaFoldDB" id="A0A318EQF8"/>
<feature type="transmembrane region" description="Helical" evidence="1">
    <location>
        <begin position="368"/>
        <end position="386"/>
    </location>
</feature>
<dbReference type="RefSeq" id="WP_110291183.1">
    <property type="nucleotide sequence ID" value="NZ_QICS01000006.1"/>
</dbReference>